<evidence type="ECO:0000256" key="5">
    <source>
        <dbReference type="ARBA" id="ARBA00023204"/>
    </source>
</evidence>
<evidence type="ECO:0000256" key="7">
    <source>
        <dbReference type="RuleBase" id="RU003991"/>
    </source>
</evidence>
<keyword evidence="4 7" id="KW-0068">Autocatalytic cleavage</keyword>
<gene>
    <name evidence="9" type="primary">umuD</name>
    <name evidence="9" type="ORF">EXZ61_12860</name>
</gene>
<dbReference type="Pfam" id="PF00717">
    <property type="entry name" value="Peptidase_S24"/>
    <property type="match status" value="1"/>
</dbReference>
<evidence type="ECO:0000313" key="10">
    <source>
        <dbReference type="Proteomes" id="UP000317365"/>
    </source>
</evidence>
<evidence type="ECO:0000256" key="3">
    <source>
        <dbReference type="ARBA" id="ARBA00022801"/>
    </source>
</evidence>
<accession>A0A515EQP2</accession>
<dbReference type="PRINTS" id="PR00726">
    <property type="entry name" value="LEXASERPTASE"/>
</dbReference>
<evidence type="ECO:0000256" key="6">
    <source>
        <dbReference type="ARBA" id="ARBA00023236"/>
    </source>
</evidence>
<dbReference type="InterPro" id="IPR006197">
    <property type="entry name" value="Peptidase_S24_LexA"/>
</dbReference>
<dbReference type="InterPro" id="IPR050077">
    <property type="entry name" value="LexA_repressor"/>
</dbReference>
<dbReference type="GO" id="GO:0006281">
    <property type="term" value="P:DNA repair"/>
    <property type="evidence" value="ECO:0007669"/>
    <property type="project" value="UniProtKB-KW"/>
</dbReference>
<dbReference type="GO" id="GO:0006355">
    <property type="term" value="P:regulation of DNA-templated transcription"/>
    <property type="evidence" value="ECO:0007669"/>
    <property type="project" value="InterPro"/>
</dbReference>
<sequence>MSSVLASNPDFQVVQVDVSPMPIAECLASVKAGFPSPAEDLGAKRIDLSAKLVKHPQATFLIRATGDSMMGVGIADQDVLIVDRAIRPANRHVVIAVVDGEFVCKTLSVRAGRMKLKAANPCYADIVPKDGQTVEVWGVVTYAIKAMPV</sequence>
<dbReference type="GO" id="GO:0016787">
    <property type="term" value="F:hydrolase activity"/>
    <property type="evidence" value="ECO:0007669"/>
    <property type="project" value="UniProtKB-KW"/>
</dbReference>
<dbReference type="PANTHER" id="PTHR33516:SF2">
    <property type="entry name" value="LEXA REPRESSOR-RELATED"/>
    <property type="match status" value="1"/>
</dbReference>
<dbReference type="GO" id="GO:0009432">
    <property type="term" value="P:SOS response"/>
    <property type="evidence" value="ECO:0007669"/>
    <property type="project" value="UniProtKB-KW"/>
</dbReference>
<dbReference type="Proteomes" id="UP000317365">
    <property type="component" value="Chromosome"/>
</dbReference>
<dbReference type="GO" id="GO:0003677">
    <property type="term" value="F:DNA binding"/>
    <property type="evidence" value="ECO:0007669"/>
    <property type="project" value="InterPro"/>
</dbReference>
<reference evidence="10" key="1">
    <citation type="submission" date="2019-02" db="EMBL/GenBank/DDBJ databases">
        <title>Complete genome sequence of Rhodoferax sp. Gr-4.</title>
        <authorList>
            <person name="Jin L."/>
        </authorList>
    </citation>
    <scope>NUCLEOTIDE SEQUENCE [LARGE SCALE GENOMIC DNA]</scope>
    <source>
        <strain evidence="10">Gr-4</strain>
    </source>
</reference>
<feature type="domain" description="Peptidase S24/S26A/S26B/S26C" evidence="8">
    <location>
        <begin position="28"/>
        <end position="140"/>
    </location>
</feature>
<keyword evidence="10" id="KW-1185">Reference proteome</keyword>
<dbReference type="InterPro" id="IPR015927">
    <property type="entry name" value="Peptidase_S24_S26A/B/C"/>
</dbReference>
<reference evidence="10" key="2">
    <citation type="journal article" date="2020" name="Int. J. Syst. Evol. Microbiol.">
        <title>Genomic insights into a novel species Rhodoferax aquaticus sp. nov., isolated from freshwater.</title>
        <authorList>
            <person name="Li T."/>
            <person name="Zhuo Y."/>
            <person name="Jin C.Z."/>
            <person name="Wu X."/>
            <person name="Ko S.R."/>
            <person name="Jin F.J."/>
            <person name="Ahn C.Y."/>
            <person name="Oh H.M."/>
            <person name="Lee H.G."/>
            <person name="Jin L."/>
        </authorList>
    </citation>
    <scope>NUCLEOTIDE SEQUENCE [LARGE SCALE GENOMIC DNA]</scope>
    <source>
        <strain evidence="10">Gr-4</strain>
    </source>
</reference>
<keyword evidence="5" id="KW-0234">DNA repair</keyword>
<dbReference type="Gene3D" id="2.10.109.10">
    <property type="entry name" value="Umud Fragment, subunit A"/>
    <property type="match status" value="1"/>
</dbReference>
<dbReference type="InterPro" id="IPR039418">
    <property type="entry name" value="LexA-like"/>
</dbReference>
<comment type="similarity">
    <text evidence="1 7">Belongs to the peptidase S24 family.</text>
</comment>
<dbReference type="InterPro" id="IPR036286">
    <property type="entry name" value="LexA/Signal_pep-like_sf"/>
</dbReference>
<dbReference type="KEGG" id="rhg:EXZ61_12860"/>
<dbReference type="PANTHER" id="PTHR33516">
    <property type="entry name" value="LEXA REPRESSOR"/>
    <property type="match status" value="1"/>
</dbReference>
<dbReference type="RefSeq" id="WP_142812142.1">
    <property type="nucleotide sequence ID" value="NZ_CP036282.1"/>
</dbReference>
<evidence type="ECO:0000256" key="4">
    <source>
        <dbReference type="ARBA" id="ARBA00022813"/>
    </source>
</evidence>
<dbReference type="SUPFAM" id="SSF51306">
    <property type="entry name" value="LexA/Signal peptidase"/>
    <property type="match status" value="1"/>
</dbReference>
<dbReference type="NCBIfam" id="NF007621">
    <property type="entry name" value="PRK10276.1"/>
    <property type="match status" value="1"/>
</dbReference>
<keyword evidence="6" id="KW-0742">SOS response</keyword>
<name>A0A515EQP2_9BURK</name>
<dbReference type="AlphaFoldDB" id="A0A515EQP2"/>
<evidence type="ECO:0000313" key="9">
    <source>
        <dbReference type="EMBL" id="QDL54982.1"/>
    </source>
</evidence>
<organism evidence="9 10">
    <name type="scientific">Rhodoferax aquaticus</name>
    <dbReference type="NCBI Taxonomy" id="2527691"/>
    <lineage>
        <taxon>Bacteria</taxon>
        <taxon>Pseudomonadati</taxon>
        <taxon>Pseudomonadota</taxon>
        <taxon>Betaproteobacteria</taxon>
        <taxon>Burkholderiales</taxon>
        <taxon>Comamonadaceae</taxon>
        <taxon>Rhodoferax</taxon>
    </lineage>
</organism>
<keyword evidence="2" id="KW-0227">DNA damage</keyword>
<evidence type="ECO:0000259" key="8">
    <source>
        <dbReference type="Pfam" id="PF00717"/>
    </source>
</evidence>
<proteinExistence type="inferred from homology"/>
<evidence type="ECO:0000256" key="1">
    <source>
        <dbReference type="ARBA" id="ARBA00007484"/>
    </source>
</evidence>
<dbReference type="EMBL" id="CP036282">
    <property type="protein sequence ID" value="QDL54982.1"/>
    <property type="molecule type" value="Genomic_DNA"/>
</dbReference>
<keyword evidence="3 7" id="KW-0378">Hydrolase</keyword>
<evidence type="ECO:0000256" key="2">
    <source>
        <dbReference type="ARBA" id="ARBA00022763"/>
    </source>
</evidence>
<protein>
    <submittedName>
        <fullName evidence="9">Translesion error-prone DNA polymerase V autoproteolytic subunit</fullName>
    </submittedName>
</protein>
<dbReference type="CDD" id="cd06529">
    <property type="entry name" value="S24_LexA-like"/>
    <property type="match status" value="1"/>
</dbReference>